<dbReference type="InterPro" id="IPR013320">
    <property type="entry name" value="ConA-like_dom_sf"/>
</dbReference>
<evidence type="ECO:0000313" key="4">
    <source>
        <dbReference type="RefSeq" id="XP_058985341.1"/>
    </source>
</evidence>
<dbReference type="InterPro" id="IPR035754">
    <property type="entry name" value="SPRY_SPSB3"/>
</dbReference>
<name>A0ABM3VHR4_MUSDO</name>
<evidence type="ECO:0000256" key="1">
    <source>
        <dbReference type="ARBA" id="ARBA00022786"/>
    </source>
</evidence>
<dbReference type="SMART" id="SM00449">
    <property type="entry name" value="SPRY"/>
    <property type="match status" value="1"/>
</dbReference>
<keyword evidence="1" id="KW-0833">Ubl conjugation pathway</keyword>
<dbReference type="Proteomes" id="UP001652621">
    <property type="component" value="Unplaced"/>
</dbReference>
<dbReference type="PROSITE" id="PS50188">
    <property type="entry name" value="B302_SPRY"/>
    <property type="match status" value="1"/>
</dbReference>
<dbReference type="InterPro" id="IPR003877">
    <property type="entry name" value="SPRY_dom"/>
</dbReference>
<dbReference type="RefSeq" id="XP_058985341.1">
    <property type="nucleotide sequence ID" value="XM_059129358.1"/>
</dbReference>
<dbReference type="PANTHER" id="PTHR12245:SF5">
    <property type="entry name" value="SPRY DOMAIN-CONTAINING SOCS BOX PROTEIN 3"/>
    <property type="match status" value="1"/>
</dbReference>
<evidence type="ECO:0000313" key="3">
    <source>
        <dbReference type="Proteomes" id="UP001652621"/>
    </source>
</evidence>
<gene>
    <name evidence="4" type="primary">LOC101893931</name>
</gene>
<organism evidence="3 4">
    <name type="scientific">Musca domestica</name>
    <name type="common">House fly</name>
    <dbReference type="NCBI Taxonomy" id="7370"/>
    <lineage>
        <taxon>Eukaryota</taxon>
        <taxon>Metazoa</taxon>
        <taxon>Ecdysozoa</taxon>
        <taxon>Arthropoda</taxon>
        <taxon>Hexapoda</taxon>
        <taxon>Insecta</taxon>
        <taxon>Pterygota</taxon>
        <taxon>Neoptera</taxon>
        <taxon>Endopterygota</taxon>
        <taxon>Diptera</taxon>
        <taxon>Brachycera</taxon>
        <taxon>Muscomorpha</taxon>
        <taxon>Muscoidea</taxon>
        <taxon>Muscidae</taxon>
        <taxon>Musca</taxon>
    </lineage>
</organism>
<dbReference type="SUPFAM" id="SSF49899">
    <property type="entry name" value="Concanavalin A-like lectins/glucanases"/>
    <property type="match status" value="1"/>
</dbReference>
<dbReference type="InterPro" id="IPR050672">
    <property type="entry name" value="FBXO45-Fsn/SPSB_families"/>
</dbReference>
<dbReference type="Pfam" id="PF00622">
    <property type="entry name" value="SPRY"/>
    <property type="match status" value="1"/>
</dbReference>
<keyword evidence="3" id="KW-1185">Reference proteome</keyword>
<dbReference type="Gene3D" id="2.60.120.920">
    <property type="match status" value="1"/>
</dbReference>
<dbReference type="CDD" id="cd12876">
    <property type="entry name" value="SPRY_SOCS3"/>
    <property type="match status" value="1"/>
</dbReference>
<dbReference type="InterPro" id="IPR043136">
    <property type="entry name" value="B30.2/SPRY_sf"/>
</dbReference>
<dbReference type="GeneID" id="101893931"/>
<accession>A0ABM3VHR4</accession>
<proteinExistence type="predicted"/>
<dbReference type="PANTHER" id="PTHR12245">
    <property type="entry name" value="SPRY DOMAIN CONTAINING SOCS BOX PROTEIN"/>
    <property type="match status" value="1"/>
</dbReference>
<evidence type="ECO:0000259" key="2">
    <source>
        <dbReference type="PROSITE" id="PS50188"/>
    </source>
</evidence>
<sequence>MPYEDPGPPQMGVLDVRAFTGIARTKRLIPAFNNYLYTKYLYWFLHPPAKEKAAITTFHHPPILPSNMPHHNNHHDDDDVILIPHPCSYRGRSSNSSKSVCAAYCDCEFPKSTIVAGYKGHVPDLIKCRCGEDDPAYHCINWHWHQQSELDIHLEGPNVTFHPTYSQGTAIVRGEEPLAPNMMHFWEMRILTALSGTDVMFGVGTDKVDLTQFKFHFVSALGTNAQSWGFSYEGKIHHNGYQLPYGQKFSQGCIVGVLLDRTRGQLEFFLNRRSLGVAFTNIPTDPSVKLYPMICSTAAKSSIRLINATSQHECLQLRAFRAVSKQPKAMEELRQLPGLKTIMNDYWFLAPPVRYSQESKNSQIDMLDEAVLSKNRRGRKQKYKDDDVDVNDLYSNAHKIALHHRAESDEEPALNEYFDEYFHYLF</sequence>
<dbReference type="InterPro" id="IPR001870">
    <property type="entry name" value="B30.2/SPRY"/>
</dbReference>
<feature type="domain" description="B30.2/SPRY" evidence="2">
    <location>
        <begin position="94"/>
        <end position="312"/>
    </location>
</feature>
<reference evidence="4" key="1">
    <citation type="submission" date="2025-08" db="UniProtKB">
        <authorList>
            <consortium name="RefSeq"/>
        </authorList>
    </citation>
    <scope>IDENTIFICATION</scope>
    <source>
        <strain evidence="4">Aabys</strain>
        <tissue evidence="4">Whole body</tissue>
    </source>
</reference>
<protein>
    <submittedName>
        <fullName evidence="4">SPRY domain-containing SOCS box protein 3 isoform X1</fullName>
    </submittedName>
</protein>